<dbReference type="SUPFAM" id="SSF53300">
    <property type="entry name" value="vWA-like"/>
    <property type="match status" value="1"/>
</dbReference>
<proteinExistence type="predicted"/>
<dbReference type="InterPro" id="IPR028087">
    <property type="entry name" value="Tad_N"/>
</dbReference>
<dbReference type="OrthoDB" id="7624353at2"/>
<feature type="domain" description="Putative Flp pilus-assembly TadG-like N-terminal" evidence="1">
    <location>
        <begin position="23"/>
        <end position="68"/>
    </location>
</feature>
<evidence type="ECO:0000259" key="1">
    <source>
        <dbReference type="Pfam" id="PF13400"/>
    </source>
</evidence>
<name>A0A4V2KSV2_9HYPH</name>
<gene>
    <name evidence="2" type="ORF">EYW49_18340</name>
</gene>
<comment type="caution">
    <text evidence="2">The sequence shown here is derived from an EMBL/GenBank/DDBJ whole genome shotgun (WGS) entry which is preliminary data.</text>
</comment>
<evidence type="ECO:0000313" key="3">
    <source>
        <dbReference type="Proteomes" id="UP000292781"/>
    </source>
</evidence>
<protein>
    <submittedName>
        <fullName evidence="2">Pilus assembly protein</fullName>
    </submittedName>
</protein>
<dbReference type="EMBL" id="SJFN01000034">
    <property type="protein sequence ID" value="TBW34399.1"/>
    <property type="molecule type" value="Genomic_DNA"/>
</dbReference>
<reference evidence="2 3" key="1">
    <citation type="submission" date="2019-02" db="EMBL/GenBank/DDBJ databases">
        <title>Siculibacillus lacustris gen. nov., sp. nov., a new rosette-forming bacterium isolated from a freshwater crater lake (Lake St. Ana, Romania).</title>
        <authorList>
            <person name="Felfoldi T."/>
            <person name="Marton Z."/>
            <person name="Szabo A."/>
            <person name="Mentes A."/>
            <person name="Boka K."/>
            <person name="Marialigeti K."/>
            <person name="Mathe I."/>
            <person name="Koncz M."/>
            <person name="Schumann P."/>
            <person name="Toth E."/>
        </authorList>
    </citation>
    <scope>NUCLEOTIDE SEQUENCE [LARGE SCALE GENOMIC DNA]</scope>
    <source>
        <strain evidence="2 3">SA-279</strain>
    </source>
</reference>
<dbReference type="Pfam" id="PF13400">
    <property type="entry name" value="Tad"/>
    <property type="match status" value="1"/>
</dbReference>
<organism evidence="2 3">
    <name type="scientific">Siculibacillus lacustris</name>
    <dbReference type="NCBI Taxonomy" id="1549641"/>
    <lineage>
        <taxon>Bacteria</taxon>
        <taxon>Pseudomonadati</taxon>
        <taxon>Pseudomonadota</taxon>
        <taxon>Alphaproteobacteria</taxon>
        <taxon>Hyphomicrobiales</taxon>
        <taxon>Ancalomicrobiaceae</taxon>
        <taxon>Siculibacillus</taxon>
    </lineage>
</organism>
<dbReference type="Proteomes" id="UP000292781">
    <property type="component" value="Unassembled WGS sequence"/>
</dbReference>
<dbReference type="Gene3D" id="3.40.50.410">
    <property type="entry name" value="von Willebrand factor, type A domain"/>
    <property type="match status" value="1"/>
</dbReference>
<dbReference type="InterPro" id="IPR036465">
    <property type="entry name" value="vWFA_dom_sf"/>
</dbReference>
<evidence type="ECO:0000313" key="2">
    <source>
        <dbReference type="EMBL" id="TBW34399.1"/>
    </source>
</evidence>
<accession>A0A4V2KSV2</accession>
<keyword evidence="3" id="KW-1185">Reference proteome</keyword>
<dbReference type="AlphaFoldDB" id="A0A4V2KSV2"/>
<sequence length="429" mass="44686">MSKIRALSPHRLRRSFSRNERGGVAVLFALVALPMVVVCGGTLDYIGIEEVRGRCDAAADAAALAAAGRSAIALTAAAAQTQAAGVFTADLPDKIKPVITASQATVTDVGTTRTVTVTYTASVPTTFLRLIGIPTVTLTGSAAAAASLPIYMDFYLLLDNTPSMGVAATTSDIAKMVAATPDQCAFACHDLSDSDDYYALAKRIGVTTRIDVVRTATQQLMDTATATAAVTNQFRMAIYTFGASATAESLTTISALTSNLAAAKTAAAGIDLMTVPYQNYDGDMDTDFDGTLTALNTVIPNPGSGASASVTPQKVLLFVSDGVADAYYPSTCSQGLAGGGRCQEPLNIATCTTIKNRGIKIAVLYTTYLALPTNSWYMTWISPFNAQIAARMKSCASPGLYFEVSPSGGISDAMNALFKSAVQGAWLTR</sequence>